<name>A0ABW7G4J6_9BURK</name>
<accession>A0ABW7G4J6</accession>
<keyword evidence="2" id="KW-1185">Reference proteome</keyword>
<protein>
    <submittedName>
        <fullName evidence="1">Uncharacterized protein</fullName>
    </submittedName>
</protein>
<evidence type="ECO:0000313" key="1">
    <source>
        <dbReference type="EMBL" id="MFG6456863.1"/>
    </source>
</evidence>
<reference evidence="1 2" key="1">
    <citation type="submission" date="2024-09" db="EMBL/GenBank/DDBJ databases">
        <title>Novel species of the genus Pelomonas and Roseateles isolated from streams.</title>
        <authorList>
            <person name="Lu H."/>
        </authorList>
    </citation>
    <scope>NUCLEOTIDE SEQUENCE [LARGE SCALE GENOMIC DNA]</scope>
    <source>
        <strain evidence="1 2">BYS96W</strain>
    </source>
</reference>
<dbReference type="Proteomes" id="UP001606305">
    <property type="component" value="Unassembled WGS sequence"/>
</dbReference>
<dbReference type="EMBL" id="JBIGIA010000005">
    <property type="protein sequence ID" value="MFG6456863.1"/>
    <property type="molecule type" value="Genomic_DNA"/>
</dbReference>
<dbReference type="RefSeq" id="WP_394487643.1">
    <property type="nucleotide sequence ID" value="NZ_JBIGIA010000005.1"/>
</dbReference>
<evidence type="ECO:0000313" key="2">
    <source>
        <dbReference type="Proteomes" id="UP001606305"/>
    </source>
</evidence>
<organism evidence="1 2">
    <name type="scientific">Pelomonas nitida</name>
    <dbReference type="NCBI Taxonomy" id="3299027"/>
    <lineage>
        <taxon>Bacteria</taxon>
        <taxon>Pseudomonadati</taxon>
        <taxon>Pseudomonadota</taxon>
        <taxon>Betaproteobacteria</taxon>
        <taxon>Burkholderiales</taxon>
        <taxon>Sphaerotilaceae</taxon>
        <taxon>Roseateles</taxon>
    </lineage>
</organism>
<proteinExistence type="predicted"/>
<sequence length="151" mass="16149">MSLKEQHGLSGRLHITLTEHGRVVGERHVKNLITDAGRQLVARLFAGQAQANELRIAVGTNATALDASQATITKVADAKASVIVDSSSDQRALARVVATLPASGDTTPQPIQEAGILIVLPDSVVVYNRVTFPVIHRAGNLEMTFSWEVSF</sequence>
<comment type="caution">
    <text evidence="1">The sequence shown here is derived from an EMBL/GenBank/DDBJ whole genome shotgun (WGS) entry which is preliminary data.</text>
</comment>
<gene>
    <name evidence="1" type="ORF">ACG00X_08455</name>
</gene>